<feature type="region of interest" description="Disordered" evidence="7">
    <location>
        <begin position="256"/>
        <end position="291"/>
    </location>
</feature>
<keyword evidence="6" id="KW-0813">Transport</keyword>
<evidence type="ECO:0000256" key="5">
    <source>
        <dbReference type="ARBA" id="ARBA00023136"/>
    </source>
</evidence>
<dbReference type="InterPro" id="IPR002898">
    <property type="entry name" value="MotA_ExbB_proton_chnl"/>
</dbReference>
<dbReference type="GO" id="GO:0017038">
    <property type="term" value="P:protein import"/>
    <property type="evidence" value="ECO:0007669"/>
    <property type="project" value="TreeGrafter"/>
</dbReference>
<comment type="similarity">
    <text evidence="6">Belongs to the exbB/tolQ family.</text>
</comment>
<feature type="compositionally biased region" description="Low complexity" evidence="7">
    <location>
        <begin position="256"/>
        <end position="271"/>
    </location>
</feature>
<feature type="domain" description="MotA/TolQ/ExbB proton channel" evidence="9">
    <location>
        <begin position="107"/>
        <end position="233"/>
    </location>
</feature>
<accession>A0A6B3L586</accession>
<evidence type="ECO:0000256" key="7">
    <source>
        <dbReference type="SAM" id="MobiDB-lite"/>
    </source>
</evidence>
<evidence type="ECO:0000313" key="10">
    <source>
        <dbReference type="EMBL" id="QQL46410.1"/>
    </source>
</evidence>
<dbReference type="InterPro" id="IPR050790">
    <property type="entry name" value="ExbB/TolQ_transport"/>
</dbReference>
<keyword evidence="11" id="KW-1185">Reference proteome</keyword>
<comment type="subcellular location">
    <subcellularLocation>
        <location evidence="1">Cell membrane</location>
        <topology evidence="1">Multi-pass membrane protein</topology>
    </subcellularLocation>
    <subcellularLocation>
        <location evidence="6">Membrane</location>
        <topology evidence="6">Multi-pass membrane protein</topology>
    </subcellularLocation>
</comment>
<feature type="compositionally biased region" description="Basic and acidic residues" evidence="7">
    <location>
        <begin position="275"/>
        <end position="291"/>
    </location>
</feature>
<dbReference type="KEGG" id="soa:G3M56_010555"/>
<feature type="transmembrane region" description="Helical" evidence="8">
    <location>
        <begin position="50"/>
        <end position="71"/>
    </location>
</feature>
<evidence type="ECO:0000256" key="4">
    <source>
        <dbReference type="ARBA" id="ARBA00022989"/>
    </source>
</evidence>
<organism evidence="10 11">
    <name type="scientific">Sulfuriroseicoccus oceanibius</name>
    <dbReference type="NCBI Taxonomy" id="2707525"/>
    <lineage>
        <taxon>Bacteria</taxon>
        <taxon>Pseudomonadati</taxon>
        <taxon>Verrucomicrobiota</taxon>
        <taxon>Verrucomicrobiia</taxon>
        <taxon>Verrucomicrobiales</taxon>
        <taxon>Verrucomicrobiaceae</taxon>
        <taxon>Sulfuriroseicoccus</taxon>
    </lineage>
</organism>
<evidence type="ECO:0000256" key="2">
    <source>
        <dbReference type="ARBA" id="ARBA00022475"/>
    </source>
</evidence>
<evidence type="ECO:0000256" key="3">
    <source>
        <dbReference type="ARBA" id="ARBA00022692"/>
    </source>
</evidence>
<evidence type="ECO:0000313" key="11">
    <source>
        <dbReference type="Proteomes" id="UP000475117"/>
    </source>
</evidence>
<evidence type="ECO:0000259" key="9">
    <source>
        <dbReference type="Pfam" id="PF01618"/>
    </source>
</evidence>
<dbReference type="Pfam" id="PF01618">
    <property type="entry name" value="MotA_ExbB"/>
    <property type="match status" value="1"/>
</dbReference>
<keyword evidence="5 8" id="KW-0472">Membrane</keyword>
<dbReference type="PANTHER" id="PTHR30625">
    <property type="entry name" value="PROTEIN TOLQ"/>
    <property type="match status" value="1"/>
</dbReference>
<dbReference type="AlphaFoldDB" id="A0A6B3L586"/>
<feature type="transmembrane region" description="Helical" evidence="8">
    <location>
        <begin position="151"/>
        <end position="174"/>
    </location>
</feature>
<dbReference type="EMBL" id="CP066776">
    <property type="protein sequence ID" value="QQL46410.1"/>
    <property type="molecule type" value="Genomic_DNA"/>
</dbReference>
<keyword evidence="4 8" id="KW-1133">Transmembrane helix</keyword>
<keyword evidence="6" id="KW-0653">Protein transport</keyword>
<evidence type="ECO:0000256" key="6">
    <source>
        <dbReference type="RuleBase" id="RU004057"/>
    </source>
</evidence>
<name>A0A6B3L586_9BACT</name>
<dbReference type="Proteomes" id="UP000475117">
    <property type="component" value="Chromosome"/>
</dbReference>
<dbReference type="PANTHER" id="PTHR30625:SF17">
    <property type="entry name" value="TOLQ-RELATED"/>
    <property type="match status" value="1"/>
</dbReference>
<proteinExistence type="inferred from homology"/>
<gene>
    <name evidence="10" type="ORF">G3M56_010555</name>
</gene>
<evidence type="ECO:0000256" key="8">
    <source>
        <dbReference type="SAM" id="Phobius"/>
    </source>
</evidence>
<keyword evidence="2" id="KW-1003">Cell membrane</keyword>
<keyword evidence="3 8" id="KW-0812">Transmembrane</keyword>
<dbReference type="GO" id="GO:0005886">
    <property type="term" value="C:plasma membrane"/>
    <property type="evidence" value="ECO:0007669"/>
    <property type="project" value="UniProtKB-SubCell"/>
</dbReference>
<evidence type="ECO:0000256" key="1">
    <source>
        <dbReference type="ARBA" id="ARBA00004651"/>
    </source>
</evidence>
<reference evidence="10 11" key="1">
    <citation type="submission" date="2020-12" db="EMBL/GenBank/DDBJ databases">
        <title>Sulforoseuscoccus oceanibium gen. nov., sp. nov., a representative of the phylum Verrucomicrobia with special cytoplasmic membrane, and proposal of Sulforoseuscoccusaceae fam. nov.</title>
        <authorList>
            <person name="Xi F."/>
        </authorList>
    </citation>
    <scope>NUCLEOTIDE SEQUENCE [LARGE SCALE GENOMIC DNA]</scope>
    <source>
        <strain evidence="10 11">T37</strain>
    </source>
</reference>
<sequence length="291" mass="31633">MPQPASAQQANEPTTSERIELATDQAKQKDKAAAEATVVSLRDILKKGGFMMYPLAALSFVAVLLIIFYTLTIRQNAVVSDHFMDEAESMIRKQDYLGLIAYCNRSNQAVARVTQKTLDFATRNPKARFTEVRELAEAEGSRQASLMGQRISYLMDVGSVAPMVGLLGTVLGMIKSFNEIGSSTFAGAKQVELAGGVSEALITTASGLVIGIPALIFYSIFKGRVAKFISELEAASTHIVALLAVQYSDARERAAEWAPEARGAGIRSTATRRSRRDDEFPQDPHDEPRGI</sequence>
<protein>
    <submittedName>
        <fullName evidence="10">MotA/TolQ/ExbB proton channel family protein</fullName>
    </submittedName>
</protein>
<feature type="transmembrane region" description="Helical" evidence="8">
    <location>
        <begin position="200"/>
        <end position="221"/>
    </location>
</feature>